<dbReference type="InterPro" id="IPR052036">
    <property type="entry name" value="Hydrolase/PRTase-associated"/>
</dbReference>
<proteinExistence type="predicted"/>
<gene>
    <name evidence="1" type="ORF">GSM42_04560</name>
</gene>
<sequence length="478" mass="55442">MISSKRKSIDIIYRWLLWMVLICMSLSPFFAISSTQAASVENPKWHQWLQNNAQPIEKIESDKGDTYKDLNFFKKVLENKQIVFLGESSHGAAQFSTSKVRLVKYLHEKLGYNVLAFESGLGELFAVDAQINQQSSTQSLKDSMYPIWQTKEVLPLFEYIKQKSNSRQPLQLAGIDMQPVGSYGKFLESWFQKIDPKMGEKAKQTEEKFSTSLLQSDTEAFQKDQQKMIEAYQELYDFTQKQVRALAGIYPNSPNMVKVTQYVLQDRIHTVKDVVPHYVSYNHYVQEKDGTHATKAYDQYNIARDQAMAKHMVWLTEVLYPKQKIIVWAHNLHIRKANTKTVNPNRSPIVTLGQLLPAKIKEQSYVLGLYMNSGTSNKNDRTPLPVRHRHPKGTIESIFGKAGYKNFFIDLAQPYRLFDLAHLSRSLDFIRPSREETAWMFTKRAVLDWGGWEEQLVLREQYDGVLFLDQVNLPEYIE</sequence>
<comment type="caution">
    <text evidence="1">The sequence shown here is derived from an EMBL/GenBank/DDBJ whole genome shotgun (WGS) entry which is preliminary data.</text>
</comment>
<evidence type="ECO:0000313" key="1">
    <source>
        <dbReference type="EMBL" id="MXQ53016.1"/>
    </source>
</evidence>
<dbReference type="CDD" id="cd14728">
    <property type="entry name" value="Ere-like"/>
    <property type="match status" value="1"/>
</dbReference>
<accession>A0A6I4VSX2</accession>
<dbReference type="InterPro" id="IPR007815">
    <property type="entry name" value="Emycin_Estase"/>
</dbReference>
<dbReference type="EMBL" id="WUUL01000002">
    <property type="protein sequence ID" value="MXQ53016.1"/>
    <property type="molecule type" value="Genomic_DNA"/>
</dbReference>
<dbReference type="PANTHER" id="PTHR31299:SF0">
    <property type="entry name" value="ESTERASE, PUTATIVE (AFU_ORTHOLOGUE AFUA_1G05850)-RELATED"/>
    <property type="match status" value="1"/>
</dbReference>
<dbReference type="SUPFAM" id="SSF159501">
    <property type="entry name" value="EreA/ChaN-like"/>
    <property type="match status" value="1"/>
</dbReference>
<name>A0A6I4VSX2_9BACL</name>
<evidence type="ECO:0008006" key="3">
    <source>
        <dbReference type="Google" id="ProtNLM"/>
    </source>
</evidence>
<evidence type="ECO:0000313" key="2">
    <source>
        <dbReference type="Proteomes" id="UP000430692"/>
    </source>
</evidence>
<dbReference type="AlphaFoldDB" id="A0A6I4VSX2"/>
<reference evidence="1 2" key="1">
    <citation type="submission" date="2019-12" db="EMBL/GenBank/DDBJ databases">
        <title>Whole-genome analyses of novel actinobacteria.</title>
        <authorList>
            <person name="Sahin N."/>
            <person name="Saygin H."/>
        </authorList>
    </citation>
    <scope>NUCLEOTIDE SEQUENCE [LARGE SCALE GENOMIC DNA]</scope>
    <source>
        <strain evidence="1 2">KC615</strain>
    </source>
</reference>
<dbReference type="PANTHER" id="PTHR31299">
    <property type="entry name" value="ESTERASE, PUTATIVE (AFU_ORTHOLOGUE AFUA_1G05850)-RELATED"/>
    <property type="match status" value="1"/>
</dbReference>
<keyword evidence="2" id="KW-1185">Reference proteome</keyword>
<protein>
    <recommendedName>
        <fullName evidence="3">Erythromycin esterase</fullName>
    </recommendedName>
</protein>
<dbReference type="Gene3D" id="3.30.1870.10">
    <property type="entry name" value="EreA-like, domain 2"/>
    <property type="match status" value="1"/>
</dbReference>
<dbReference type="GO" id="GO:0046677">
    <property type="term" value="P:response to antibiotic"/>
    <property type="evidence" value="ECO:0007669"/>
    <property type="project" value="InterPro"/>
</dbReference>
<dbReference type="Gene3D" id="3.40.1660.10">
    <property type="entry name" value="EreA-like (biosynthetic domain)"/>
    <property type="match status" value="1"/>
</dbReference>
<dbReference type="Gene3D" id="1.20.1440.30">
    <property type="entry name" value="Biosynthetic Protein domain"/>
    <property type="match status" value="1"/>
</dbReference>
<organism evidence="1 2">
    <name type="scientific">Shimazuella alba</name>
    <dbReference type="NCBI Taxonomy" id="2690964"/>
    <lineage>
        <taxon>Bacteria</taxon>
        <taxon>Bacillati</taxon>
        <taxon>Bacillota</taxon>
        <taxon>Bacilli</taxon>
        <taxon>Bacillales</taxon>
        <taxon>Thermoactinomycetaceae</taxon>
        <taxon>Shimazuella</taxon>
    </lineage>
</organism>
<dbReference type="RefSeq" id="WP_160800350.1">
    <property type="nucleotide sequence ID" value="NZ_WUUL01000002.1"/>
</dbReference>
<dbReference type="Proteomes" id="UP000430692">
    <property type="component" value="Unassembled WGS sequence"/>
</dbReference>
<dbReference type="Pfam" id="PF05139">
    <property type="entry name" value="Erythro_esteras"/>
    <property type="match status" value="1"/>
</dbReference>